<name>A0A0J9VEH9_FUSO4</name>
<reference evidence="1" key="2">
    <citation type="journal article" date="2010" name="Nature">
        <title>Comparative genomics reveals mobile pathogenicity chromosomes in Fusarium.</title>
        <authorList>
            <person name="Ma L.J."/>
            <person name="van der Does H.C."/>
            <person name="Borkovich K.A."/>
            <person name="Coleman J.J."/>
            <person name="Daboussi M.J."/>
            <person name="Di Pietro A."/>
            <person name="Dufresne M."/>
            <person name="Freitag M."/>
            <person name="Grabherr M."/>
            <person name="Henrissat B."/>
            <person name="Houterman P.M."/>
            <person name="Kang S."/>
            <person name="Shim W.B."/>
            <person name="Woloshuk C."/>
            <person name="Xie X."/>
            <person name="Xu J.R."/>
            <person name="Antoniw J."/>
            <person name="Baker S.E."/>
            <person name="Bluhm B.H."/>
            <person name="Breakspear A."/>
            <person name="Brown D.W."/>
            <person name="Butchko R.A."/>
            <person name="Chapman S."/>
            <person name="Coulson R."/>
            <person name="Coutinho P.M."/>
            <person name="Danchin E.G."/>
            <person name="Diener A."/>
            <person name="Gale L.R."/>
            <person name="Gardiner D.M."/>
            <person name="Goff S."/>
            <person name="Hammond-Kosack K.E."/>
            <person name="Hilburn K."/>
            <person name="Hua-Van A."/>
            <person name="Jonkers W."/>
            <person name="Kazan K."/>
            <person name="Kodira C.D."/>
            <person name="Koehrsen M."/>
            <person name="Kumar L."/>
            <person name="Lee Y.H."/>
            <person name="Li L."/>
            <person name="Manners J.M."/>
            <person name="Miranda-Saavedra D."/>
            <person name="Mukherjee M."/>
            <person name="Park G."/>
            <person name="Park J."/>
            <person name="Park S.Y."/>
            <person name="Proctor R.H."/>
            <person name="Regev A."/>
            <person name="Ruiz-Roldan M.C."/>
            <person name="Sain D."/>
            <person name="Sakthikumar S."/>
            <person name="Sykes S."/>
            <person name="Schwartz D.C."/>
            <person name="Turgeon B.G."/>
            <person name="Wapinski I."/>
            <person name="Yoder O."/>
            <person name="Young S."/>
            <person name="Zeng Q."/>
            <person name="Zhou S."/>
            <person name="Galagan J."/>
            <person name="Cuomo C.A."/>
            <person name="Kistler H.C."/>
            <person name="Rep M."/>
        </authorList>
    </citation>
    <scope>NUCLEOTIDE SEQUENCE [LARGE SCALE GENOMIC DNA]</scope>
    <source>
        <strain evidence="1">4287</strain>
    </source>
</reference>
<accession>A0A0J9VEH9</accession>
<sequence>MNGQPDQVKPSQAKPREPPCLLFGLCLQDSCECQGKQASALECHNGAERDNTEIW</sequence>
<protein>
    <submittedName>
        <fullName evidence="1">Uncharacterized protein</fullName>
    </submittedName>
</protein>
<dbReference type="KEGG" id="fox:FOXG_20207"/>
<dbReference type="AlphaFoldDB" id="A0A0J9VEH9"/>
<proteinExistence type="predicted"/>
<dbReference type="Proteomes" id="UP000009097">
    <property type="component" value="Unassembled WGS sequence"/>
</dbReference>
<dbReference type="GeneID" id="28960913"/>
<organism evidence="1 2">
    <name type="scientific">Fusarium oxysporum f. sp. lycopersici (strain 4287 / CBS 123668 / FGSC 9935 / NRRL 34936)</name>
    <name type="common">Fusarium vascular wilt of tomato</name>
    <dbReference type="NCBI Taxonomy" id="426428"/>
    <lineage>
        <taxon>Eukaryota</taxon>
        <taxon>Fungi</taxon>
        <taxon>Dikarya</taxon>
        <taxon>Ascomycota</taxon>
        <taxon>Pezizomycotina</taxon>
        <taxon>Sordariomycetes</taxon>
        <taxon>Hypocreomycetidae</taxon>
        <taxon>Hypocreales</taxon>
        <taxon>Nectriaceae</taxon>
        <taxon>Fusarium</taxon>
        <taxon>Fusarium oxysporum species complex</taxon>
    </lineage>
</organism>
<reference evidence="1" key="1">
    <citation type="submission" date="2007-04" db="EMBL/GenBank/DDBJ databases">
        <authorList>
            <consortium name="The Broad Institute Genome Sequencing Platform"/>
            <person name="Birren B."/>
            <person name="Lander E."/>
            <person name="Galagan J."/>
            <person name="Nusbaum C."/>
            <person name="Devon K."/>
            <person name="Ma L.-J."/>
            <person name="Jaffe D."/>
            <person name="Butler J."/>
            <person name="Alvarez P."/>
            <person name="Gnerre S."/>
            <person name="Grabherr M."/>
            <person name="Kleber M."/>
            <person name="Mauceli E."/>
            <person name="Brockman W."/>
            <person name="MacCallum I.A."/>
            <person name="Young S."/>
            <person name="LaButti K."/>
            <person name="DeCaprio D."/>
            <person name="Crawford M."/>
            <person name="Koehrsen M."/>
            <person name="Engels R."/>
            <person name="Montgomery P."/>
            <person name="Pearson M."/>
            <person name="Howarth C."/>
            <person name="Larson L."/>
            <person name="White J."/>
            <person name="O'Leary S."/>
            <person name="Kodira C."/>
            <person name="Zeng Q."/>
            <person name="Yandava C."/>
            <person name="Alvarado L."/>
            <person name="Kistler C."/>
            <person name="Shim W.-B."/>
            <person name="Kang S."/>
            <person name="Woloshuk C."/>
        </authorList>
    </citation>
    <scope>NUCLEOTIDE SEQUENCE</scope>
    <source>
        <strain evidence="1">4287</strain>
    </source>
</reference>
<gene>
    <name evidence="1" type="ORF">FOXG_20207</name>
</gene>
<dbReference type="RefSeq" id="XP_018247493.1">
    <property type="nucleotide sequence ID" value="XM_018400469.1"/>
</dbReference>
<evidence type="ECO:0000313" key="2">
    <source>
        <dbReference type="Proteomes" id="UP000009097"/>
    </source>
</evidence>
<dbReference type="EMBL" id="DS231707">
    <property type="protein sequence ID" value="KNB09448.1"/>
    <property type="molecule type" value="Genomic_DNA"/>
</dbReference>
<evidence type="ECO:0000313" key="1">
    <source>
        <dbReference type="EMBL" id="KNB09448.1"/>
    </source>
</evidence>
<dbReference type="VEuPathDB" id="FungiDB:FOXG_20207"/>